<evidence type="ECO:0000256" key="20">
    <source>
        <dbReference type="PROSITE-ProRule" id="PRU00076"/>
    </source>
</evidence>
<feature type="transmembrane region" description="Helical" evidence="23">
    <location>
        <begin position="2560"/>
        <end position="2580"/>
    </location>
</feature>
<evidence type="ECO:0000259" key="24">
    <source>
        <dbReference type="PROSITE" id="PS50025"/>
    </source>
</evidence>
<feature type="compositionally biased region" description="Basic and acidic residues" evidence="22">
    <location>
        <begin position="2805"/>
        <end position="2827"/>
    </location>
</feature>
<dbReference type="Pfam" id="PF02793">
    <property type="entry name" value="HRM"/>
    <property type="match status" value="1"/>
</dbReference>
<evidence type="ECO:0000256" key="10">
    <source>
        <dbReference type="ARBA" id="ARBA00022837"/>
    </source>
</evidence>
<evidence type="ECO:0000259" key="27">
    <source>
        <dbReference type="PROSITE" id="PS50221"/>
    </source>
</evidence>
<dbReference type="InterPro" id="IPR001881">
    <property type="entry name" value="EGF-like_Ca-bd_dom"/>
</dbReference>
<feature type="compositionally biased region" description="Low complexity" evidence="22">
    <location>
        <begin position="2782"/>
        <end position="2793"/>
    </location>
</feature>
<feature type="disulfide bond" evidence="20">
    <location>
        <begin position="1611"/>
        <end position="1620"/>
    </location>
</feature>
<dbReference type="FunFam" id="2.60.40.60:FF:000010">
    <property type="entry name" value="Cadherin EGF LAG seven-pass G-type receptor 3"/>
    <property type="match status" value="1"/>
</dbReference>
<feature type="compositionally biased region" description="Basic and acidic residues" evidence="22">
    <location>
        <begin position="3065"/>
        <end position="3075"/>
    </location>
</feature>
<keyword evidence="10 19" id="KW-0106">Calcium</keyword>
<dbReference type="InterPro" id="IPR017981">
    <property type="entry name" value="GPCR_2-like_7TM"/>
</dbReference>
<evidence type="ECO:0000256" key="3">
    <source>
        <dbReference type="ARBA" id="ARBA00022473"/>
    </source>
</evidence>
<dbReference type="PROSITE" id="PS50026">
    <property type="entry name" value="EGF_3"/>
    <property type="match status" value="4"/>
</dbReference>
<feature type="domain" description="Cadherin" evidence="30">
    <location>
        <begin position="615"/>
        <end position="717"/>
    </location>
</feature>
<keyword evidence="32" id="KW-1185">Reference proteome</keyword>
<dbReference type="SMART" id="SM00303">
    <property type="entry name" value="GPS"/>
    <property type="match status" value="1"/>
</dbReference>
<dbReference type="PANTHER" id="PTHR24026:SF51">
    <property type="entry name" value="PROTOCADHERIN-LIKE WING POLARITY PROTEIN STAN"/>
    <property type="match status" value="1"/>
</dbReference>
<evidence type="ECO:0000256" key="23">
    <source>
        <dbReference type="SAM" id="Phobius"/>
    </source>
</evidence>
<dbReference type="SMART" id="SM00179">
    <property type="entry name" value="EGF_CA"/>
    <property type="match status" value="4"/>
</dbReference>
<evidence type="ECO:0000259" key="29">
    <source>
        <dbReference type="PROSITE" id="PS50261"/>
    </source>
</evidence>
<dbReference type="CDD" id="cd00055">
    <property type="entry name" value="EGF_Lam"/>
    <property type="match status" value="1"/>
</dbReference>
<dbReference type="FunFam" id="2.60.120.200:FF:000173">
    <property type="entry name" value="Cadherin EGF LAG seven-pass G-type receptor"/>
    <property type="match status" value="1"/>
</dbReference>
<evidence type="ECO:0000256" key="13">
    <source>
        <dbReference type="ARBA" id="ARBA00023136"/>
    </source>
</evidence>
<dbReference type="PANTHER" id="PTHR24026">
    <property type="entry name" value="FAT ATYPICAL CADHERIN-RELATED"/>
    <property type="match status" value="1"/>
</dbReference>
<dbReference type="FunFam" id="2.60.40.60:FF:000020">
    <property type="entry name" value="Dachsous cadherin-related 1b"/>
    <property type="match status" value="1"/>
</dbReference>
<evidence type="ECO:0000259" key="30">
    <source>
        <dbReference type="PROSITE" id="PS50268"/>
    </source>
</evidence>
<dbReference type="InterPro" id="IPR000152">
    <property type="entry name" value="EGF-type_Asp/Asn_hydroxyl_site"/>
</dbReference>
<dbReference type="GO" id="GO:0048468">
    <property type="term" value="P:cell development"/>
    <property type="evidence" value="ECO:0007669"/>
    <property type="project" value="UniProtKB-ARBA"/>
</dbReference>
<evidence type="ECO:0000256" key="9">
    <source>
        <dbReference type="ARBA" id="ARBA00022737"/>
    </source>
</evidence>
<dbReference type="FunFam" id="2.60.40.60:FF:000013">
    <property type="entry name" value="Cadherin EGF LAG seven-pass G-type receptor"/>
    <property type="match status" value="2"/>
</dbReference>
<feature type="transmembrane region" description="Helical" evidence="23">
    <location>
        <begin position="2521"/>
        <end position="2539"/>
    </location>
</feature>
<dbReference type="Proteomes" id="UP001378592">
    <property type="component" value="Unassembled WGS sequence"/>
</dbReference>
<dbReference type="Gene3D" id="2.170.300.10">
    <property type="entry name" value="Tie2 ligand-binding domain superfamily"/>
    <property type="match status" value="1"/>
</dbReference>
<keyword evidence="14 20" id="KW-1015">Disulfide bond</keyword>
<evidence type="ECO:0000256" key="18">
    <source>
        <dbReference type="ARBA" id="ARBA00023292"/>
    </source>
</evidence>
<sequence>MPLRIFVSGERCDQESVEEEGLPIMNKMQFRVSEAKRWISETFASYAIPGTEGWRELCLKKSQFINSISTFLPITILEECFVKYLDVSDPRFRIETQAGDLVSAYDQCITEPLWKVTILLDIHCKNDQDLHETGGLVTGVQHRLKVVYHHQDLNETDIAHRVRRELRNQSPYFEKALYIESVVEERPSGIRVATVKARDPENSPVTYSMVSLLDSRSQGMFAVDPMSGVVTTLTSLDRELVDVHYFRVTASDDSFPPRSGTTTLQINVLDANDHAPVFESNEYEASIRESVSVGSTVVTLRATDQDIGHNADVEYSILSQETGSTGTIAGSKQEAFRIDPKSGIITTRSMLDRETSEMYTLIVMATDQGLPISERKSSSATVIVRILDDNDNQPQFTERTYSVQVPENVNWSQNPVIATIKAVDADQGNNAAVRYAIIGGNTQSQFSIDSLSGEVSLMKALDYETLRNYRLVIRAQDGGSPSRSNITQLLVNVKDVNDNEPRFYTTMFQESVSESVPVGYSIVRVQAYDADEGENAAIKYSIGPRDEGGGSTSDFPLGVEELSGWIYTTRELDREEQSRYQFQVIAQDGGTPSKSATASVVITVQDVNDNDPVFEPKLYEAVVSEDDPPGTPVASVTATDRDENPRLHYELSGGNTRGRFAITSQNGRGLITIAQPLDFKQEKRFILTVTASDSGGRQDTATVYVNVSDANNFAPVFENAPYSASVFEDAPIGTTVLVISATDGDVGQNALITYSLGTVDDKTSTPEFSINPQTGAILTTKLLDRESVSGYLLTVTARDGGVPSLSDTTDVEITVTDVNDNAPVFKKTSYIGSVPEDALVGTSVVQVSATDADMGLNGRIRYALNAEGTADGSFVIDPTSGVIRTAKSLDRESIAQYDLIVYAIDRGTPSMSGTVNVTIRIEDVNDSPPAFESDKIVLYIAENSPIGSTVGEIIARDPDEGPNAAVQYSIIGGDDSNSFSLVTRPGSNKAEILTMVDLDYESSHKRFDLVVRAASPPLRADAHVEILVTDVNDNAPVLKDFQVIFNNFRDCFPTSPVGRIPAFDADVTDKLRYRIISGNNANLVHLNQSSGDLTLSPQLNTNVPKVASMEVSVTDGVNEVKALMQLTVRLVTEEMLFNSITVRLNDMTEEAFLSPLLTFFVEGLAAIIPCPKENIFVFSIQDDTDVNAKILNVSFSARRPDLNGNEFYAPQFLQERVYLNRAILARLSTVQVLPFDDNLCVREPCLNYEQCLTVLKFGNASGFISSDTVLFRPIYPVTTFACRCPKGFTGSREHYLCDTEVDLCYSNPCSNRGDCKRKEGGYTCVCKPGFTGKNCEIDLELDTCQPDICRSRSVCAPLVKGGFVCENCAPAQASDHYTRLCELRGRSFVRTSFLTFPALRQRHRLHISLRFATQAESGLLLYNGRYNEKHDFIALEIVKGAVHFTFSLGTNVTTTSVTVPGGVSDGQWHSVSVQYFNKSATVSLDDCDKALALSYGTQLGQRWACANSTHQVLHPRCAIFTETCHRFLDLTGPLQVGGLPALPTSFQVHSKDFVGCISDLHIDNKFIDLNSFVADNGTVAGCPEKRAFCQSSPCHHAGHCLDGWGTYLCECAEGWSGKDCSRAIKPPWRFQGDGVLSFNPLLRPIQLPWLNALSVRTLQKDAFLMSIQIGQNSSAVLNLVSGQVQYSYNGETFVLSSGLVNDGHWHHIEVKWMSGELWINLDYGQREMTAPATSKLQGLYVGKILIGGPDTALGSLNVDYGYFEGCIQDVRVGTPQSTLQRPTVRENVGEGCLGIDHCAQRDKCPPHSTCVTEWEEFQCQCNTGYVGPSCVGVCEMNPCANSARCIKDSLTSRGYSCQCNSSEYSGEYCEVKVDQPCPASWWGYPVCGPCHCDTSKGYNADCNKTTGECYCKENHYQPPDSDQCFDCDCYATGSYGNQCDLSTGQCKCRNGVIGRRCDSCPNPYGEVTLRGCEVVYDGCPRSFSNNLWWERTLFGHVALSSCPARSQGKASRACDEDTGWQEPDLFNCTSDLFLDLRKVLSQMEGGDLSVTTFVAVKVATDLHRATNETRTLHGADVLVSQELLRQLMSHEAEEHGLNLTHSQDKDFIQNIVSTASSVLDAQYSEHWDRVEELTGKSAEDLVEAVDQYLGKLVQSQQDTYTSPFEVVANNMALGLDIVTPESLFGYETLNRELPAGMSSVPGERVILPDTSQYLQPGIQVPLQMSTTSALNSGLNGGNLVKTSPTLVFPKYNNYMLDRDKFDLHSKVYVPLNLLGIRLLEQGELTTKHTFAGANRAVLGYAQYRDAGSLFPARYDETVQRRWGIELHVGSPVISLAIYVPKQSDPLNAAAPQTYELLADEGTLPVPILLRLWLDTSIQALSPRSNPQCVYWSHARGIGEWSRSGCQTEVPTEWHVSVTKPFLINCTCYHLSTFAVLIDVIDLEYIPEPTFLEDILTWTGFCLALPLLLAALLILAALRGVATNSNSIHKNLVLCIFLAELVFFVALKLRRTLVQQEFPCKLIAMALHYLWLTAFCWTLVDSIHLYRMLTEMRDINHGQMRFYYTIGYGLPAVVVGLAVGVRADQYGNYYFCWLSIYESVVWSLVGPISVTVLLNLSVLVFSIRAAFTLKDHVMGFGNLRTLLWLSVVSLPLLGMAWVLAMLTVNENVPLLTYLLSASVFVHALFALVGYCFLNARVRRNLSITILRCMGRKVPLENSEVTSSPGVSTQVASCVLQRSALAYHSGGFDGARRHVGISTSSTTSRSTTKTSSSPYRSDTQLRHTSTSTSNYNSNSDMPSYGRGYDSSLHRHREESEESPAHERECHREESDTESEVSVDGRSLELASSHSSDDEESSSRHRHRDVGVSTLGETPSYLPNICEDPHNGSPHSGSGVQPPPALNIINNSQLFPNLKPVYAPRWSSQLPEAYLPSGMMESGLRGSQWSGTASDNEMSSPNPLPPPNGATSASGRNNGASGLHKLVASQENFHDMGDPGSETEEKLHLSDKYLFPYTAEEDHCGGERYILPMSGRVLASSDMAAVRATPSPLMVAGGRALTPPLTNSNISESEKDMNETPV</sequence>
<evidence type="ECO:0000259" key="25">
    <source>
        <dbReference type="PROSITE" id="PS50026"/>
    </source>
</evidence>
<dbReference type="CDD" id="cd11304">
    <property type="entry name" value="Cadherin_repeat"/>
    <property type="match status" value="8"/>
</dbReference>
<dbReference type="GO" id="GO:0007166">
    <property type="term" value="P:cell surface receptor signaling pathway"/>
    <property type="evidence" value="ECO:0007669"/>
    <property type="project" value="InterPro"/>
</dbReference>
<evidence type="ECO:0000256" key="5">
    <source>
        <dbReference type="ARBA" id="ARBA00022536"/>
    </source>
</evidence>
<dbReference type="Gene3D" id="2.60.40.60">
    <property type="entry name" value="Cadherins"/>
    <property type="match status" value="9"/>
</dbReference>
<dbReference type="InterPro" id="IPR056286">
    <property type="entry name" value="Cadherin_CELSR1-3_9th"/>
</dbReference>
<evidence type="ECO:0000256" key="17">
    <source>
        <dbReference type="ARBA" id="ARBA00023224"/>
    </source>
</evidence>
<feature type="domain" description="Laminin G" evidence="24">
    <location>
        <begin position="1383"/>
        <end position="1582"/>
    </location>
</feature>
<dbReference type="GO" id="GO:0016339">
    <property type="term" value="P:calcium-dependent cell-cell adhesion via plasma membrane cell adhesion molecules"/>
    <property type="evidence" value="ECO:0007669"/>
    <property type="project" value="UniProtKB-ARBA"/>
</dbReference>
<evidence type="ECO:0000256" key="22">
    <source>
        <dbReference type="SAM" id="MobiDB-lite"/>
    </source>
</evidence>
<dbReference type="Pfam" id="PF16489">
    <property type="entry name" value="GAIN"/>
    <property type="match status" value="1"/>
</dbReference>
<feature type="compositionally biased region" description="Low complexity" evidence="22">
    <location>
        <begin position="2756"/>
        <end position="2771"/>
    </location>
</feature>
<keyword evidence="3" id="KW-0217">Developmental protein</keyword>
<keyword evidence="6" id="KW-0597">Phosphoprotein</keyword>
<dbReference type="SMART" id="SM00112">
    <property type="entry name" value="CA"/>
    <property type="match status" value="8"/>
</dbReference>
<evidence type="ECO:0000259" key="28">
    <source>
        <dbReference type="PROSITE" id="PS50227"/>
    </source>
</evidence>
<dbReference type="GO" id="GO:0048638">
    <property type="term" value="P:regulation of developmental growth"/>
    <property type="evidence" value="ECO:0007669"/>
    <property type="project" value="UniProtKB-ARBA"/>
</dbReference>
<dbReference type="FunFam" id="2.60.40.60:FF:000249">
    <property type="entry name" value="Starry night"/>
    <property type="match status" value="1"/>
</dbReference>
<keyword evidence="12" id="KW-0297">G-protein coupled receptor</keyword>
<evidence type="ECO:0000256" key="16">
    <source>
        <dbReference type="ARBA" id="ARBA00023180"/>
    </source>
</evidence>
<feature type="domain" description="Cadherin" evidence="30">
    <location>
        <begin position="504"/>
        <end position="614"/>
    </location>
</feature>
<dbReference type="InterPro" id="IPR001791">
    <property type="entry name" value="Laminin_G"/>
</dbReference>
<dbReference type="PROSITE" id="PS00022">
    <property type="entry name" value="EGF_1"/>
    <property type="match status" value="3"/>
</dbReference>
<dbReference type="GO" id="GO:0051239">
    <property type="term" value="P:regulation of multicellular organismal process"/>
    <property type="evidence" value="ECO:0007669"/>
    <property type="project" value="UniProtKB-ARBA"/>
</dbReference>
<organism evidence="31 32">
    <name type="scientific">Gryllus longicercus</name>
    <dbReference type="NCBI Taxonomy" id="2509291"/>
    <lineage>
        <taxon>Eukaryota</taxon>
        <taxon>Metazoa</taxon>
        <taxon>Ecdysozoa</taxon>
        <taxon>Arthropoda</taxon>
        <taxon>Hexapoda</taxon>
        <taxon>Insecta</taxon>
        <taxon>Pterygota</taxon>
        <taxon>Neoptera</taxon>
        <taxon>Polyneoptera</taxon>
        <taxon>Orthoptera</taxon>
        <taxon>Ensifera</taxon>
        <taxon>Gryllidea</taxon>
        <taxon>Grylloidea</taxon>
        <taxon>Gryllidae</taxon>
        <taxon>Gryllinae</taxon>
        <taxon>Gryllus</taxon>
    </lineage>
</organism>
<feature type="compositionally biased region" description="Polar residues" evidence="22">
    <location>
        <begin position="2938"/>
        <end position="2954"/>
    </location>
</feature>
<feature type="domain" description="Cadherin" evidence="30">
    <location>
        <begin position="826"/>
        <end position="931"/>
    </location>
</feature>
<feature type="domain" description="Cadherin" evidence="30">
    <location>
        <begin position="397"/>
        <end position="503"/>
    </location>
</feature>
<dbReference type="SUPFAM" id="SSF49313">
    <property type="entry name" value="Cadherin-like"/>
    <property type="match status" value="9"/>
</dbReference>
<feature type="transmembrane region" description="Helical" evidence="23">
    <location>
        <begin position="2490"/>
        <end position="2509"/>
    </location>
</feature>
<dbReference type="FunFam" id="2.10.25.10:FF:000031">
    <property type="entry name" value="neurogenic locus notch homolog protein 3"/>
    <property type="match status" value="1"/>
</dbReference>
<dbReference type="CDD" id="cd00110">
    <property type="entry name" value="LamG"/>
    <property type="match status" value="2"/>
</dbReference>
<dbReference type="FunFam" id="2.10.25.10:FF:000011">
    <property type="entry name" value="Cadherin EGF LAG seven-pass G-type receptor"/>
    <property type="match status" value="1"/>
</dbReference>
<keyword evidence="4" id="KW-1003">Cell membrane</keyword>
<keyword evidence="17" id="KW-0807">Transducer</keyword>
<evidence type="ECO:0000256" key="8">
    <source>
        <dbReference type="ARBA" id="ARBA00022729"/>
    </source>
</evidence>
<dbReference type="Pfam" id="PF01825">
    <property type="entry name" value="GPS"/>
    <property type="match status" value="1"/>
</dbReference>
<feature type="disulfide bond" evidence="20">
    <location>
        <begin position="1821"/>
        <end position="1830"/>
    </location>
</feature>
<dbReference type="PROSITE" id="PS01248">
    <property type="entry name" value="EGF_LAM_1"/>
    <property type="match status" value="1"/>
</dbReference>
<dbReference type="InterPro" id="IPR002049">
    <property type="entry name" value="LE_dom"/>
</dbReference>
<dbReference type="GO" id="GO:0016324">
    <property type="term" value="C:apical plasma membrane"/>
    <property type="evidence" value="ECO:0007669"/>
    <property type="project" value="UniProtKB-SubCell"/>
</dbReference>
<dbReference type="InterPro" id="IPR015919">
    <property type="entry name" value="Cadherin-like_sf"/>
</dbReference>
<evidence type="ECO:0000259" key="26">
    <source>
        <dbReference type="PROSITE" id="PS50027"/>
    </source>
</evidence>
<evidence type="ECO:0000256" key="7">
    <source>
        <dbReference type="ARBA" id="ARBA00022692"/>
    </source>
</evidence>
<dbReference type="InterPro" id="IPR020894">
    <property type="entry name" value="Cadherin_CS"/>
</dbReference>
<dbReference type="SUPFAM" id="SSF49899">
    <property type="entry name" value="Concanavalin A-like lectins/glucanases"/>
    <property type="match status" value="2"/>
</dbReference>
<dbReference type="FunFam" id="4.10.1240.10:FF:000021">
    <property type="entry name" value="Cadherin EGF LAG seven-pass G-type receptor"/>
    <property type="match status" value="1"/>
</dbReference>
<dbReference type="PRINTS" id="PR00205">
    <property type="entry name" value="CADHERIN"/>
</dbReference>
<feature type="transmembrane region" description="Helical" evidence="23">
    <location>
        <begin position="2454"/>
        <end position="2478"/>
    </location>
</feature>
<dbReference type="FunFam" id="1.20.1070.10:FF:000202">
    <property type="entry name" value="Cadherin EGF LAG seven-pass G-type receptor"/>
    <property type="match status" value="1"/>
</dbReference>
<keyword evidence="18 21" id="KW-0424">Laminin EGF-like domain</keyword>
<evidence type="ECO:0000256" key="21">
    <source>
        <dbReference type="PROSITE-ProRule" id="PRU00460"/>
    </source>
</evidence>
<dbReference type="Pfam" id="PF23592">
    <property type="entry name" value="Cadherin_CELSR2_9th"/>
    <property type="match status" value="1"/>
</dbReference>
<dbReference type="PROSITE" id="PS50268">
    <property type="entry name" value="CADHERIN_2"/>
    <property type="match status" value="9"/>
</dbReference>
<feature type="region of interest" description="Disordered" evidence="22">
    <location>
        <begin position="3047"/>
        <end position="3075"/>
    </location>
</feature>
<evidence type="ECO:0000256" key="4">
    <source>
        <dbReference type="ARBA" id="ARBA00022475"/>
    </source>
</evidence>
<dbReference type="EMBL" id="JAZDUA010000741">
    <property type="protein sequence ID" value="KAK7789529.1"/>
    <property type="molecule type" value="Genomic_DNA"/>
</dbReference>
<feature type="disulfide bond" evidence="20">
    <location>
        <begin position="1326"/>
        <end position="1335"/>
    </location>
</feature>
<dbReference type="Pfam" id="PF00028">
    <property type="entry name" value="Cadherin"/>
    <property type="match status" value="8"/>
</dbReference>
<evidence type="ECO:0000256" key="11">
    <source>
        <dbReference type="ARBA" id="ARBA00022989"/>
    </source>
</evidence>
<dbReference type="PROSITE" id="PS50027">
    <property type="entry name" value="EGF_LAM_2"/>
    <property type="match status" value="1"/>
</dbReference>
<evidence type="ECO:0008006" key="33">
    <source>
        <dbReference type="Google" id="ProtNLM"/>
    </source>
</evidence>
<keyword evidence="15" id="KW-0675">Receptor</keyword>
<dbReference type="FunFam" id="2.60.40.60:FF:000256">
    <property type="entry name" value="Starry night, isoform B"/>
    <property type="match status" value="1"/>
</dbReference>
<feature type="domain" description="Laminin G" evidence="24">
    <location>
        <begin position="1625"/>
        <end position="1792"/>
    </location>
</feature>
<dbReference type="InterPro" id="IPR001879">
    <property type="entry name" value="GPCR_2_extracellular_dom"/>
</dbReference>
<evidence type="ECO:0000256" key="12">
    <source>
        <dbReference type="ARBA" id="ARBA00023040"/>
    </source>
</evidence>
<feature type="domain" description="G-protein coupled receptors family 2 profile 2" evidence="29">
    <location>
        <begin position="2452"/>
        <end position="2693"/>
    </location>
</feature>
<dbReference type="Pfam" id="PF00053">
    <property type="entry name" value="EGF_laminin"/>
    <property type="match status" value="1"/>
</dbReference>
<evidence type="ECO:0000313" key="31">
    <source>
        <dbReference type="EMBL" id="KAK7789529.1"/>
    </source>
</evidence>
<feature type="domain" description="Laminin EGF-like" evidence="26">
    <location>
        <begin position="1927"/>
        <end position="1974"/>
    </location>
</feature>
<protein>
    <recommendedName>
        <fullName evidence="33">Protocadherin-like wing polarity protein stan</fullName>
    </recommendedName>
</protein>
<evidence type="ECO:0000256" key="15">
    <source>
        <dbReference type="ARBA" id="ARBA00023170"/>
    </source>
</evidence>
<dbReference type="Gene3D" id="2.10.25.10">
    <property type="entry name" value="Laminin"/>
    <property type="match status" value="5"/>
</dbReference>
<gene>
    <name evidence="31" type="ORF">R5R35_000833</name>
</gene>
<feature type="disulfide bond" evidence="21">
    <location>
        <begin position="1929"/>
        <end position="1946"/>
    </location>
</feature>
<feature type="domain" description="Cadherin" evidence="30">
    <location>
        <begin position="174"/>
        <end position="278"/>
    </location>
</feature>
<dbReference type="InterPro" id="IPR036445">
    <property type="entry name" value="GPCR_2_extracell_dom_sf"/>
</dbReference>
<dbReference type="PROSITE" id="PS50221">
    <property type="entry name" value="GAIN_B"/>
    <property type="match status" value="1"/>
</dbReference>
<keyword evidence="5 20" id="KW-0245">EGF-like domain</keyword>
<feature type="domain" description="EGF-like" evidence="25">
    <location>
        <begin position="1300"/>
        <end position="1336"/>
    </location>
</feature>
<dbReference type="FunFam" id="2.10.25.10:FF:000089">
    <property type="entry name" value="Cadherin EGF LAG seven-pass G-type receptor 3"/>
    <property type="match status" value="1"/>
</dbReference>
<dbReference type="InterPro" id="IPR013320">
    <property type="entry name" value="ConA-like_dom_sf"/>
</dbReference>
<keyword evidence="11 23" id="KW-1133">Transmembrane helix</keyword>
<dbReference type="InterPro" id="IPR000742">
    <property type="entry name" value="EGF"/>
</dbReference>
<dbReference type="FunFam" id="2.60.120.200:FF:000059">
    <property type="entry name" value="Cadherin EGF LAG seven-pass G-type receptor 1"/>
    <property type="match status" value="1"/>
</dbReference>
<dbReference type="PROSITE" id="PS50261">
    <property type="entry name" value="G_PROTEIN_RECEP_F2_4"/>
    <property type="match status" value="1"/>
</dbReference>
<reference evidence="31 32" key="1">
    <citation type="submission" date="2024-03" db="EMBL/GenBank/DDBJ databases">
        <title>The genome assembly and annotation of the cricket Gryllus longicercus Weissman &amp; Gray.</title>
        <authorList>
            <person name="Szrajer S."/>
            <person name="Gray D."/>
            <person name="Ylla G."/>
        </authorList>
    </citation>
    <scope>NUCLEOTIDE SEQUENCE [LARGE SCALE GENOMIC DNA]</scope>
    <source>
        <strain evidence="31">DAG 2021-001</strain>
        <tissue evidence="31">Whole body minus gut</tissue>
    </source>
</reference>
<dbReference type="Gene3D" id="1.20.1070.10">
    <property type="entry name" value="Rhodopsin 7-helix transmembrane proteins"/>
    <property type="match status" value="1"/>
</dbReference>
<feature type="domain" description="G-protein coupled receptors family 2 profile 1" evidence="28">
    <location>
        <begin position="1959"/>
        <end position="2032"/>
    </location>
</feature>
<dbReference type="PROSITE" id="PS00010">
    <property type="entry name" value="ASX_HYDROXYL"/>
    <property type="match status" value="1"/>
</dbReference>
<dbReference type="FunFam" id="2.60.40.60:FF:000029">
    <property type="entry name" value="Cadherin EGF LAG seven-pass G-type receptor 3"/>
    <property type="match status" value="1"/>
</dbReference>
<dbReference type="SUPFAM" id="SSF111418">
    <property type="entry name" value="Hormone receptor domain"/>
    <property type="match status" value="1"/>
</dbReference>
<feature type="disulfide bond" evidence="21">
    <location>
        <begin position="1927"/>
        <end position="1939"/>
    </location>
</feature>
<dbReference type="CDD" id="cd00053">
    <property type="entry name" value="EGF"/>
    <property type="match status" value="1"/>
</dbReference>
<feature type="domain" description="EGF-like" evidence="25">
    <location>
        <begin position="1794"/>
        <end position="1831"/>
    </location>
</feature>
<proteinExistence type="predicted"/>
<name>A0AAN9YYD9_9ORTH</name>
<feature type="domain" description="Cadherin" evidence="30">
    <location>
        <begin position="279"/>
        <end position="396"/>
    </location>
</feature>
<dbReference type="GO" id="GO:0030054">
    <property type="term" value="C:cell junction"/>
    <property type="evidence" value="ECO:0007669"/>
    <property type="project" value="UniProtKB-ARBA"/>
</dbReference>
<dbReference type="InterPro" id="IPR032471">
    <property type="entry name" value="AGRL2-4_GAIN_subdom_A"/>
</dbReference>
<keyword evidence="16" id="KW-0325">Glycoprotein</keyword>
<feature type="domain" description="Cadherin" evidence="30">
    <location>
        <begin position="718"/>
        <end position="825"/>
    </location>
</feature>
<dbReference type="GO" id="GO:0005509">
    <property type="term" value="F:calcium ion binding"/>
    <property type="evidence" value="ECO:0007669"/>
    <property type="project" value="UniProtKB-UniRule"/>
</dbReference>
<dbReference type="FunFam" id="2.60.40.60:FF:000038">
    <property type="entry name" value="Cadherin EGF LAG seven-pass G-type receptor 3"/>
    <property type="match status" value="1"/>
</dbReference>
<dbReference type="GO" id="GO:0001737">
    <property type="term" value="P:establishment of imaginal disc-derived wing hair orientation"/>
    <property type="evidence" value="ECO:0007669"/>
    <property type="project" value="UniProtKB-ARBA"/>
</dbReference>
<dbReference type="Pfam" id="PF00002">
    <property type="entry name" value="7tm_2"/>
    <property type="match status" value="1"/>
</dbReference>
<dbReference type="SMART" id="SM00008">
    <property type="entry name" value="HormR"/>
    <property type="match status" value="1"/>
</dbReference>
<keyword evidence="8" id="KW-0732">Signal</keyword>
<feature type="compositionally biased region" description="Polar residues" evidence="22">
    <location>
        <begin position="2962"/>
        <end position="2973"/>
    </location>
</feature>
<evidence type="ECO:0000256" key="2">
    <source>
        <dbReference type="ARBA" id="ARBA00004651"/>
    </source>
</evidence>
<dbReference type="PROSITE" id="PS01186">
    <property type="entry name" value="EGF_2"/>
    <property type="match status" value="2"/>
</dbReference>
<feature type="domain" description="EGF-like" evidence="25">
    <location>
        <begin position="1832"/>
        <end position="1870"/>
    </location>
</feature>
<accession>A0AAN9YYD9</accession>
<dbReference type="SMART" id="SM00180">
    <property type="entry name" value="EGF_Lam"/>
    <property type="match status" value="1"/>
</dbReference>
<dbReference type="GO" id="GO:0035159">
    <property type="term" value="P:regulation of tube length, open tracheal system"/>
    <property type="evidence" value="ECO:0007669"/>
    <property type="project" value="UniProtKB-ARBA"/>
</dbReference>
<evidence type="ECO:0000313" key="32">
    <source>
        <dbReference type="Proteomes" id="UP001378592"/>
    </source>
</evidence>
<evidence type="ECO:0000256" key="6">
    <source>
        <dbReference type="ARBA" id="ARBA00022553"/>
    </source>
</evidence>
<dbReference type="SUPFAM" id="SSF57196">
    <property type="entry name" value="EGF/Laminin"/>
    <property type="match status" value="3"/>
</dbReference>
<dbReference type="PROSITE" id="PS00232">
    <property type="entry name" value="CADHERIN_1"/>
    <property type="match status" value="5"/>
</dbReference>
<dbReference type="Gene3D" id="4.10.1240.10">
    <property type="entry name" value="GPCR, family 2, extracellular hormone receptor domain"/>
    <property type="match status" value="1"/>
</dbReference>
<feature type="transmembrane region" description="Helical" evidence="23">
    <location>
        <begin position="2600"/>
        <end position="2620"/>
    </location>
</feature>
<dbReference type="PRINTS" id="PR00249">
    <property type="entry name" value="GPCRSECRETIN"/>
</dbReference>
<dbReference type="GO" id="GO:0007156">
    <property type="term" value="P:homophilic cell adhesion via plasma membrane adhesion molecules"/>
    <property type="evidence" value="ECO:0007669"/>
    <property type="project" value="InterPro"/>
</dbReference>
<dbReference type="Pfam" id="PF02210">
    <property type="entry name" value="Laminin_G_2"/>
    <property type="match status" value="2"/>
</dbReference>
<keyword evidence="9" id="KW-0677">Repeat</keyword>
<dbReference type="PROSITE" id="PS50025">
    <property type="entry name" value="LAM_G_DOMAIN"/>
    <property type="match status" value="2"/>
</dbReference>
<dbReference type="GO" id="GO:0022603">
    <property type="term" value="P:regulation of anatomical structure morphogenesis"/>
    <property type="evidence" value="ECO:0007669"/>
    <property type="project" value="UniProtKB-ARBA"/>
</dbReference>
<dbReference type="PROSITE" id="PS50227">
    <property type="entry name" value="G_PROTEIN_RECEP_F2_3"/>
    <property type="match status" value="1"/>
</dbReference>
<dbReference type="SMART" id="SM00181">
    <property type="entry name" value="EGF"/>
    <property type="match status" value="6"/>
</dbReference>
<feature type="region of interest" description="Disordered" evidence="22">
    <location>
        <begin position="2752"/>
        <end position="2898"/>
    </location>
</feature>
<feature type="domain" description="EGF-like" evidence="25">
    <location>
        <begin position="1585"/>
        <end position="1621"/>
    </location>
</feature>
<dbReference type="SMART" id="SM00282">
    <property type="entry name" value="LamG"/>
    <property type="match status" value="2"/>
</dbReference>
<dbReference type="Gene3D" id="1.25.40.610">
    <property type="match status" value="1"/>
</dbReference>
<dbReference type="Gene3D" id="2.60.120.200">
    <property type="match status" value="2"/>
</dbReference>
<dbReference type="Gene3D" id="2.60.220.50">
    <property type="match status" value="1"/>
</dbReference>
<evidence type="ECO:0000256" key="19">
    <source>
        <dbReference type="PROSITE-ProRule" id="PRU00043"/>
    </source>
</evidence>
<keyword evidence="13 23" id="KW-0472">Membrane</keyword>
<feature type="transmembrane region" description="Helical" evidence="23">
    <location>
        <begin position="2641"/>
        <end position="2663"/>
    </location>
</feature>
<dbReference type="InterPro" id="IPR057244">
    <property type="entry name" value="GAIN_B"/>
</dbReference>
<dbReference type="FunFam" id="2.60.40.60:FF:000044">
    <property type="entry name" value="Cadherin, EGF LAG seven-pass G-type receptor 3"/>
    <property type="match status" value="1"/>
</dbReference>
<comment type="caution">
    <text evidence="31">The sequence shown here is derived from an EMBL/GenBank/DDBJ whole genome shotgun (WGS) entry which is preliminary data.</text>
</comment>
<feature type="region of interest" description="Disordered" evidence="22">
    <location>
        <begin position="2936"/>
        <end position="2974"/>
    </location>
</feature>
<feature type="transmembrane region" description="Helical" evidence="23">
    <location>
        <begin position="2669"/>
        <end position="2692"/>
    </location>
</feature>
<feature type="domain" description="GAIN-B" evidence="27">
    <location>
        <begin position="2244"/>
        <end position="2443"/>
    </location>
</feature>
<dbReference type="Pfam" id="PF00008">
    <property type="entry name" value="EGF"/>
    <property type="match status" value="2"/>
</dbReference>
<dbReference type="InterPro" id="IPR000203">
    <property type="entry name" value="GPS"/>
</dbReference>
<keyword evidence="7 23" id="KW-0812">Transmembrane</keyword>
<dbReference type="GO" id="GO:0042067">
    <property type="term" value="P:establishment of ommatidial planar polarity"/>
    <property type="evidence" value="ECO:0007669"/>
    <property type="project" value="UniProtKB-ARBA"/>
</dbReference>
<dbReference type="CDD" id="cd15441">
    <property type="entry name" value="7tmB2_CELSR_Adhesion_IV"/>
    <property type="match status" value="1"/>
</dbReference>
<dbReference type="InterPro" id="IPR002126">
    <property type="entry name" value="Cadherin-like_dom"/>
</dbReference>
<comment type="caution">
    <text evidence="20">Lacks conserved residue(s) required for the propagation of feature annotation.</text>
</comment>
<evidence type="ECO:0000256" key="1">
    <source>
        <dbReference type="ARBA" id="ARBA00004221"/>
    </source>
</evidence>
<feature type="disulfide bond" evidence="21">
    <location>
        <begin position="1948"/>
        <end position="1957"/>
    </location>
</feature>
<dbReference type="CDD" id="cd00054">
    <property type="entry name" value="EGF_CA"/>
    <property type="match status" value="2"/>
</dbReference>
<dbReference type="GO" id="GO:0004930">
    <property type="term" value="F:G protein-coupled receptor activity"/>
    <property type="evidence" value="ECO:0007669"/>
    <property type="project" value="UniProtKB-KW"/>
</dbReference>
<evidence type="ECO:0000256" key="14">
    <source>
        <dbReference type="ARBA" id="ARBA00023157"/>
    </source>
</evidence>
<dbReference type="InterPro" id="IPR046338">
    <property type="entry name" value="GAIN_dom_sf"/>
</dbReference>
<feature type="domain" description="Cadherin" evidence="30">
    <location>
        <begin position="932"/>
        <end position="1038"/>
    </location>
</feature>
<feature type="domain" description="Cadherin" evidence="30">
    <location>
        <begin position="1055"/>
        <end position="1157"/>
    </location>
</feature>
<dbReference type="InterPro" id="IPR000832">
    <property type="entry name" value="GPCR_2_secretin-like"/>
</dbReference>
<comment type="subcellular location">
    <subcellularLocation>
        <location evidence="1">Apical cell membrane</location>
    </subcellularLocation>
    <subcellularLocation>
        <location evidence="2">Cell membrane</location>
        <topology evidence="2">Multi-pass membrane protein</topology>
    </subcellularLocation>
</comment>